<keyword evidence="4" id="KW-0808">Transferase</keyword>
<accession>A0A4V3E6F5</accession>
<dbReference type="Pfam" id="PF02302">
    <property type="entry name" value="PTS_IIB"/>
    <property type="match status" value="1"/>
</dbReference>
<feature type="modified residue" description="Phosphocysteine; by EIIA" evidence="7">
    <location>
        <position position="7"/>
    </location>
</feature>
<name>A0A4V3E6F5_9FIRM</name>
<dbReference type="PANTHER" id="PTHR34581:SF2">
    <property type="entry name" value="PTS SYSTEM N,N'-DIACETYLCHITOBIOSE-SPECIFIC EIIB COMPONENT"/>
    <property type="match status" value="1"/>
</dbReference>
<protein>
    <submittedName>
        <fullName evidence="9">PTS system cellobiose-specific IIB component</fullName>
    </submittedName>
</protein>
<dbReference type="PROSITE" id="PS51100">
    <property type="entry name" value="PTS_EIIB_TYPE_3"/>
    <property type="match status" value="1"/>
</dbReference>
<organism evidence="9 10">
    <name type="scientific">Halanaerobium congolense</name>
    <dbReference type="NCBI Taxonomy" id="54121"/>
    <lineage>
        <taxon>Bacteria</taxon>
        <taxon>Bacillati</taxon>
        <taxon>Bacillota</taxon>
        <taxon>Clostridia</taxon>
        <taxon>Halanaerobiales</taxon>
        <taxon>Halanaerobiaceae</taxon>
        <taxon>Halanaerobium</taxon>
    </lineage>
</organism>
<evidence type="ECO:0000256" key="4">
    <source>
        <dbReference type="ARBA" id="ARBA00022679"/>
    </source>
</evidence>
<evidence type="ECO:0000256" key="7">
    <source>
        <dbReference type="PROSITE-ProRule" id="PRU00423"/>
    </source>
</evidence>
<evidence type="ECO:0000313" key="10">
    <source>
        <dbReference type="Proteomes" id="UP000295758"/>
    </source>
</evidence>
<comment type="caution">
    <text evidence="9">The sequence shown here is derived from an EMBL/GenBank/DDBJ whole genome shotgun (WGS) entry which is preliminary data.</text>
</comment>
<evidence type="ECO:0000256" key="5">
    <source>
        <dbReference type="ARBA" id="ARBA00022683"/>
    </source>
</evidence>
<feature type="domain" description="PTS EIIB type-3" evidence="8">
    <location>
        <begin position="1"/>
        <end position="100"/>
    </location>
</feature>
<dbReference type="CDD" id="cd05564">
    <property type="entry name" value="PTS_IIB_chitobiose_lichenan"/>
    <property type="match status" value="1"/>
</dbReference>
<reference evidence="9 10" key="1">
    <citation type="submission" date="2019-03" db="EMBL/GenBank/DDBJ databases">
        <title>Deep subsurface shale carbon reservoir microbial communities from Ohio and West Virginia, USA.</title>
        <authorList>
            <person name="Wrighton K."/>
        </authorList>
    </citation>
    <scope>NUCLEOTIDE SEQUENCE [LARGE SCALE GENOMIC DNA]</scope>
    <source>
        <strain evidence="9 10">UTICA-S4D12</strain>
    </source>
</reference>
<dbReference type="GO" id="GO:0009401">
    <property type="term" value="P:phosphoenolpyruvate-dependent sugar phosphotransferase system"/>
    <property type="evidence" value="ECO:0007669"/>
    <property type="project" value="UniProtKB-KW"/>
</dbReference>
<evidence type="ECO:0000256" key="1">
    <source>
        <dbReference type="ARBA" id="ARBA00022448"/>
    </source>
</evidence>
<gene>
    <name evidence="9" type="ORF">BY453_10870</name>
</gene>
<evidence type="ECO:0000256" key="2">
    <source>
        <dbReference type="ARBA" id="ARBA00022553"/>
    </source>
</evidence>
<evidence type="ECO:0000313" key="9">
    <source>
        <dbReference type="EMBL" id="TDS32277.1"/>
    </source>
</evidence>
<dbReference type="GO" id="GO:0016301">
    <property type="term" value="F:kinase activity"/>
    <property type="evidence" value="ECO:0007669"/>
    <property type="project" value="UniProtKB-KW"/>
</dbReference>
<keyword evidence="5" id="KW-0598">Phosphotransferase system</keyword>
<dbReference type="InterPro" id="IPR051819">
    <property type="entry name" value="PTS_sugar-specific_EIIB"/>
</dbReference>
<sequence length="100" mass="11010">MNILLVCNAGMSTSLVVQKMEKEAAARGLDVNIKAEPVEKFEDIIEEYDVVLLGPQIRYKLKPFKKVGEEHGVPVEVIDTAAYGMADGKKVLDHAIKLAK</sequence>
<dbReference type="InterPro" id="IPR036095">
    <property type="entry name" value="PTS_EIIB-like_sf"/>
</dbReference>
<evidence type="ECO:0000256" key="3">
    <source>
        <dbReference type="ARBA" id="ARBA00022597"/>
    </source>
</evidence>
<dbReference type="InterPro" id="IPR013012">
    <property type="entry name" value="PTS_EIIB_3"/>
</dbReference>
<keyword evidence="3" id="KW-0762">Sugar transport</keyword>
<dbReference type="AlphaFoldDB" id="A0A4V3E6F5"/>
<keyword evidence="1" id="KW-0813">Transport</keyword>
<dbReference type="SUPFAM" id="SSF52794">
    <property type="entry name" value="PTS system IIB component-like"/>
    <property type="match status" value="1"/>
</dbReference>
<keyword evidence="2" id="KW-0597">Phosphoprotein</keyword>
<dbReference type="GO" id="GO:0008982">
    <property type="term" value="F:protein-N(PI)-phosphohistidine-sugar phosphotransferase activity"/>
    <property type="evidence" value="ECO:0007669"/>
    <property type="project" value="InterPro"/>
</dbReference>
<proteinExistence type="predicted"/>
<dbReference type="Gene3D" id="3.40.50.2300">
    <property type="match status" value="1"/>
</dbReference>
<dbReference type="InterPro" id="IPR003501">
    <property type="entry name" value="PTS_EIIB_2/3"/>
</dbReference>
<dbReference type="Proteomes" id="UP000295758">
    <property type="component" value="Unassembled WGS sequence"/>
</dbReference>
<dbReference type="EMBL" id="SOAA01000008">
    <property type="protein sequence ID" value="TDS32277.1"/>
    <property type="molecule type" value="Genomic_DNA"/>
</dbReference>
<evidence type="ECO:0000256" key="6">
    <source>
        <dbReference type="ARBA" id="ARBA00022777"/>
    </source>
</evidence>
<keyword evidence="6" id="KW-0418">Kinase</keyword>
<evidence type="ECO:0000259" key="8">
    <source>
        <dbReference type="PROSITE" id="PS51100"/>
    </source>
</evidence>
<dbReference type="RefSeq" id="WP_208292420.1">
    <property type="nucleotide sequence ID" value="NZ_SOAA01000008.1"/>
</dbReference>
<dbReference type="PANTHER" id="PTHR34581">
    <property type="entry name" value="PTS SYSTEM N,N'-DIACETYLCHITOBIOSE-SPECIFIC EIIB COMPONENT"/>
    <property type="match status" value="1"/>
</dbReference>